<name>A0A8U0UJC4_SALNM</name>
<dbReference type="RefSeq" id="XP_038854354.1">
    <property type="nucleotide sequence ID" value="XM_038998426.1"/>
</dbReference>
<proteinExistence type="predicted"/>
<sequence>MTGKKSKGGSTEILQQQENFMHWGSGGLAGYDYPTLELFQGTCDGVQRLTCPYDLKDKDLPRVWCKETSPQCCSGFSFSRESKSLDAGRLKVTQGVDSFIVDVLGLAQGEGMYWCGVLSSNKTIIKLAEEYFYSSSYVWDILRWILMPLLPMAILFSYCYLKRKDQNKKEGVYMDITMISDLGKNYPHTEEEITELE</sequence>
<gene>
    <name evidence="3" type="primary">si:ch211-102c2.4</name>
</gene>
<dbReference type="InterPro" id="IPR013783">
    <property type="entry name" value="Ig-like_fold"/>
</dbReference>
<dbReference type="GeneID" id="120051515"/>
<dbReference type="KEGG" id="snh:120051515"/>
<dbReference type="AlphaFoldDB" id="A0A8U0UJC4"/>
<organism evidence="2 3">
    <name type="scientific">Salvelinus namaycush</name>
    <name type="common">Lake trout</name>
    <name type="synonym">Salmo namaycush</name>
    <dbReference type="NCBI Taxonomy" id="8040"/>
    <lineage>
        <taxon>Eukaryota</taxon>
        <taxon>Metazoa</taxon>
        <taxon>Chordata</taxon>
        <taxon>Craniata</taxon>
        <taxon>Vertebrata</taxon>
        <taxon>Euteleostomi</taxon>
        <taxon>Actinopterygii</taxon>
        <taxon>Neopterygii</taxon>
        <taxon>Teleostei</taxon>
        <taxon>Protacanthopterygii</taxon>
        <taxon>Salmoniformes</taxon>
        <taxon>Salmonidae</taxon>
        <taxon>Salmoninae</taxon>
        <taxon>Salvelinus</taxon>
    </lineage>
</organism>
<evidence type="ECO:0000313" key="2">
    <source>
        <dbReference type="Proteomes" id="UP000808372"/>
    </source>
</evidence>
<feature type="transmembrane region" description="Helical" evidence="1">
    <location>
        <begin position="141"/>
        <end position="161"/>
    </location>
</feature>
<evidence type="ECO:0000313" key="3">
    <source>
        <dbReference type="RefSeq" id="XP_038854354.1"/>
    </source>
</evidence>
<dbReference type="Gene3D" id="2.60.40.10">
    <property type="entry name" value="Immunoglobulins"/>
    <property type="match status" value="1"/>
</dbReference>
<keyword evidence="1" id="KW-0472">Membrane</keyword>
<reference evidence="3" key="1">
    <citation type="submission" date="2025-08" db="UniProtKB">
        <authorList>
            <consortium name="RefSeq"/>
        </authorList>
    </citation>
    <scope>IDENTIFICATION</scope>
    <source>
        <tissue evidence="3">White muscle</tissue>
    </source>
</reference>
<keyword evidence="1" id="KW-1133">Transmembrane helix</keyword>
<protein>
    <submittedName>
        <fullName evidence="3">Uncharacterized protein si:ch211-102c2.4</fullName>
    </submittedName>
</protein>
<keyword evidence="1" id="KW-0812">Transmembrane</keyword>
<evidence type="ECO:0000256" key="1">
    <source>
        <dbReference type="SAM" id="Phobius"/>
    </source>
</evidence>
<accession>A0A8U0UJC4</accession>
<dbReference type="Proteomes" id="UP000808372">
    <property type="component" value="Chromosome 1"/>
</dbReference>
<keyword evidence="2" id="KW-1185">Reference proteome</keyword>